<accession>A0A7R9GE52</accession>
<gene>
    <name evidence="1" type="ORF">NMOB1V02_LOCUS5253</name>
</gene>
<dbReference type="EMBL" id="OA882966">
    <property type="protein sequence ID" value="CAD7277522.1"/>
    <property type="molecule type" value="Genomic_DNA"/>
</dbReference>
<reference evidence="1" key="1">
    <citation type="submission" date="2020-11" db="EMBL/GenBank/DDBJ databases">
        <authorList>
            <person name="Tran Van P."/>
        </authorList>
    </citation>
    <scope>NUCLEOTIDE SEQUENCE</scope>
</reference>
<dbReference type="EMBL" id="CAJPEX010000929">
    <property type="protein sequence ID" value="CAG0917674.1"/>
    <property type="molecule type" value="Genomic_DNA"/>
</dbReference>
<protein>
    <submittedName>
        <fullName evidence="1">Uncharacterized protein</fullName>
    </submittedName>
</protein>
<dbReference type="AlphaFoldDB" id="A0A7R9GE52"/>
<dbReference type="Proteomes" id="UP000678499">
    <property type="component" value="Unassembled WGS sequence"/>
</dbReference>
<sequence length="74" mass="8251">MKPPSICQVVVVDQKTGEGEMRAKQPPNCETKKSYKFEITAWGCGGEVSKRGFLEAGSAINLRRYYRQPTGVDK</sequence>
<keyword evidence="2" id="KW-1185">Reference proteome</keyword>
<evidence type="ECO:0000313" key="2">
    <source>
        <dbReference type="Proteomes" id="UP000678499"/>
    </source>
</evidence>
<name>A0A7R9GE52_9CRUS</name>
<organism evidence="1">
    <name type="scientific">Notodromas monacha</name>
    <dbReference type="NCBI Taxonomy" id="399045"/>
    <lineage>
        <taxon>Eukaryota</taxon>
        <taxon>Metazoa</taxon>
        <taxon>Ecdysozoa</taxon>
        <taxon>Arthropoda</taxon>
        <taxon>Crustacea</taxon>
        <taxon>Oligostraca</taxon>
        <taxon>Ostracoda</taxon>
        <taxon>Podocopa</taxon>
        <taxon>Podocopida</taxon>
        <taxon>Cypridocopina</taxon>
        <taxon>Cypridoidea</taxon>
        <taxon>Cyprididae</taxon>
        <taxon>Notodromas</taxon>
    </lineage>
</organism>
<evidence type="ECO:0000313" key="1">
    <source>
        <dbReference type="EMBL" id="CAD7277522.1"/>
    </source>
</evidence>
<proteinExistence type="predicted"/>
<dbReference type="OrthoDB" id="10012272at2759"/>